<comment type="caution">
    <text evidence="19">The sequence shown here is derived from an EMBL/GenBank/DDBJ whole genome shotgun (WGS) entry which is preliminary data.</text>
</comment>
<keyword evidence="20" id="KW-1185">Reference proteome</keyword>
<feature type="signal peptide" evidence="17">
    <location>
        <begin position="1"/>
        <end position="21"/>
    </location>
</feature>
<keyword evidence="6" id="KW-0136">Cellulose degradation</keyword>
<evidence type="ECO:0000313" key="19">
    <source>
        <dbReference type="EMBL" id="KAH6692521.1"/>
    </source>
</evidence>
<comment type="catalytic activity">
    <reaction evidence="14">
        <text>[(1-&gt;4)-beta-D-glucosyl]n+m + reduced acceptor + O2 = 4-dehydro-beta-D-glucosyl-[(1-&gt;4)-beta-D-glucosyl]n-1 + [(1-&gt;4)-beta-D-glucosyl]m + acceptor + H2O.</text>
        <dbReference type="EC" id="1.14.99.56"/>
    </reaction>
</comment>
<dbReference type="Pfam" id="PF00734">
    <property type="entry name" value="CBM_1"/>
    <property type="match status" value="1"/>
</dbReference>
<dbReference type="Pfam" id="PF03443">
    <property type="entry name" value="AA9"/>
    <property type="match status" value="1"/>
</dbReference>
<evidence type="ECO:0000259" key="18">
    <source>
        <dbReference type="PROSITE" id="PS51164"/>
    </source>
</evidence>
<feature type="domain" description="CBM1" evidence="18">
    <location>
        <begin position="306"/>
        <end position="342"/>
    </location>
</feature>
<evidence type="ECO:0000256" key="1">
    <source>
        <dbReference type="ARBA" id="ARBA00001973"/>
    </source>
</evidence>
<dbReference type="PANTHER" id="PTHR33353:SF36">
    <property type="entry name" value="ENDO-BETA-1,4-GLUCANASE D"/>
    <property type="match status" value="1"/>
</dbReference>
<dbReference type="SUPFAM" id="SSF57180">
    <property type="entry name" value="Cellulose-binding domain"/>
    <property type="match status" value="1"/>
</dbReference>
<evidence type="ECO:0000256" key="4">
    <source>
        <dbReference type="ARBA" id="ARBA00022723"/>
    </source>
</evidence>
<name>A0A9P9AFZ6_9PEZI</name>
<keyword evidence="10" id="KW-1015">Disulfide bond</keyword>
<evidence type="ECO:0000256" key="11">
    <source>
        <dbReference type="ARBA" id="ARBA00023277"/>
    </source>
</evidence>
<dbReference type="OrthoDB" id="4849160at2759"/>
<dbReference type="Proteomes" id="UP000770015">
    <property type="component" value="Unassembled WGS sequence"/>
</dbReference>
<reference evidence="19" key="1">
    <citation type="journal article" date="2021" name="Nat. Commun.">
        <title>Genetic determinants of endophytism in the Arabidopsis root mycobiome.</title>
        <authorList>
            <person name="Mesny F."/>
            <person name="Miyauchi S."/>
            <person name="Thiergart T."/>
            <person name="Pickel B."/>
            <person name="Atanasova L."/>
            <person name="Karlsson M."/>
            <person name="Huettel B."/>
            <person name="Barry K.W."/>
            <person name="Haridas S."/>
            <person name="Chen C."/>
            <person name="Bauer D."/>
            <person name="Andreopoulos W."/>
            <person name="Pangilinan J."/>
            <person name="LaButti K."/>
            <person name="Riley R."/>
            <person name="Lipzen A."/>
            <person name="Clum A."/>
            <person name="Drula E."/>
            <person name="Henrissat B."/>
            <person name="Kohler A."/>
            <person name="Grigoriev I.V."/>
            <person name="Martin F.M."/>
            <person name="Hacquard S."/>
        </authorList>
    </citation>
    <scope>NUCLEOTIDE SEQUENCE</scope>
    <source>
        <strain evidence="19">MPI-SDFR-AT-0117</strain>
    </source>
</reference>
<keyword evidence="5 17" id="KW-0732">Signal</keyword>
<evidence type="ECO:0000256" key="12">
    <source>
        <dbReference type="ARBA" id="ARBA00023326"/>
    </source>
</evidence>
<proteinExistence type="inferred from homology"/>
<dbReference type="GO" id="GO:0005576">
    <property type="term" value="C:extracellular region"/>
    <property type="evidence" value="ECO:0007669"/>
    <property type="project" value="UniProtKB-SubCell"/>
</dbReference>
<comment type="subcellular location">
    <subcellularLocation>
        <location evidence="2">Secreted</location>
    </subcellularLocation>
</comment>
<dbReference type="CDD" id="cd21175">
    <property type="entry name" value="LPMO_AA9"/>
    <property type="match status" value="1"/>
</dbReference>
<evidence type="ECO:0000313" key="20">
    <source>
        <dbReference type="Proteomes" id="UP000770015"/>
    </source>
</evidence>
<feature type="compositionally biased region" description="Pro residues" evidence="16">
    <location>
        <begin position="284"/>
        <end position="293"/>
    </location>
</feature>
<comment type="cofactor">
    <cofactor evidence="1">
        <name>Cu(2+)</name>
        <dbReference type="ChEBI" id="CHEBI:29036"/>
    </cofactor>
</comment>
<evidence type="ECO:0000256" key="6">
    <source>
        <dbReference type="ARBA" id="ARBA00023001"/>
    </source>
</evidence>
<dbReference type="GO" id="GO:0030245">
    <property type="term" value="P:cellulose catabolic process"/>
    <property type="evidence" value="ECO:0007669"/>
    <property type="project" value="UniProtKB-KW"/>
</dbReference>
<evidence type="ECO:0000256" key="7">
    <source>
        <dbReference type="ARBA" id="ARBA00023002"/>
    </source>
</evidence>
<comment type="similarity">
    <text evidence="13">Belongs to the polysaccharide monooxygenase AA9 family.</text>
</comment>
<keyword evidence="4" id="KW-0479">Metal-binding</keyword>
<dbReference type="GO" id="GO:0004497">
    <property type="term" value="F:monooxygenase activity"/>
    <property type="evidence" value="ECO:0007669"/>
    <property type="project" value="UniProtKB-KW"/>
</dbReference>
<dbReference type="SMART" id="SM00236">
    <property type="entry name" value="fCBD"/>
    <property type="match status" value="1"/>
</dbReference>
<evidence type="ECO:0000256" key="5">
    <source>
        <dbReference type="ARBA" id="ARBA00022729"/>
    </source>
</evidence>
<dbReference type="AlphaFoldDB" id="A0A9P9AFZ6"/>
<dbReference type="InterPro" id="IPR035971">
    <property type="entry name" value="CBD_sf"/>
</dbReference>
<dbReference type="EMBL" id="JAGSXJ010000004">
    <property type="protein sequence ID" value="KAH6692521.1"/>
    <property type="molecule type" value="Genomic_DNA"/>
</dbReference>
<evidence type="ECO:0000256" key="13">
    <source>
        <dbReference type="ARBA" id="ARBA00044502"/>
    </source>
</evidence>
<dbReference type="InterPro" id="IPR005103">
    <property type="entry name" value="AA9_LPMO"/>
</dbReference>
<dbReference type="EC" id="1.14.99.56" evidence="15"/>
<protein>
    <recommendedName>
        <fullName evidence="15">lytic cellulose monooxygenase (C4-dehydrogenating)</fullName>
        <ecNumber evidence="15">1.14.99.56</ecNumber>
    </recommendedName>
</protein>
<evidence type="ECO:0000256" key="16">
    <source>
        <dbReference type="SAM" id="MobiDB-lite"/>
    </source>
</evidence>
<dbReference type="Gene3D" id="2.70.50.70">
    <property type="match status" value="1"/>
</dbReference>
<dbReference type="PROSITE" id="PS51164">
    <property type="entry name" value="CBM1_2"/>
    <property type="match status" value="1"/>
</dbReference>
<keyword evidence="3" id="KW-0964">Secreted</keyword>
<dbReference type="GO" id="GO:0046872">
    <property type="term" value="F:metal ion binding"/>
    <property type="evidence" value="ECO:0007669"/>
    <property type="project" value="UniProtKB-KW"/>
</dbReference>
<keyword evidence="8" id="KW-0186">Copper</keyword>
<feature type="region of interest" description="Disordered" evidence="16">
    <location>
        <begin position="261"/>
        <end position="293"/>
    </location>
</feature>
<dbReference type="InterPro" id="IPR049892">
    <property type="entry name" value="AA9"/>
</dbReference>
<evidence type="ECO:0000256" key="14">
    <source>
        <dbReference type="ARBA" id="ARBA00045077"/>
    </source>
</evidence>
<keyword evidence="7" id="KW-0560">Oxidoreductase</keyword>
<keyword evidence="11" id="KW-0119">Carbohydrate metabolism</keyword>
<dbReference type="PANTHER" id="PTHR33353">
    <property type="entry name" value="PUTATIVE (AFU_ORTHOLOGUE AFUA_1G12560)-RELATED"/>
    <property type="match status" value="1"/>
</dbReference>
<evidence type="ECO:0000256" key="15">
    <source>
        <dbReference type="ARBA" id="ARBA00047174"/>
    </source>
</evidence>
<dbReference type="GO" id="GO:0030248">
    <property type="term" value="F:cellulose binding"/>
    <property type="evidence" value="ECO:0007669"/>
    <property type="project" value="InterPro"/>
</dbReference>
<evidence type="ECO:0000256" key="2">
    <source>
        <dbReference type="ARBA" id="ARBA00004613"/>
    </source>
</evidence>
<evidence type="ECO:0000256" key="10">
    <source>
        <dbReference type="ARBA" id="ARBA00023157"/>
    </source>
</evidence>
<accession>A0A9P9AFZ6</accession>
<evidence type="ECO:0000256" key="8">
    <source>
        <dbReference type="ARBA" id="ARBA00023008"/>
    </source>
</evidence>
<sequence>MAPSKLAGLLAAFASVAQVAAHGYVSSIIIGGIAYPNYNPSVDWYQAEAQRPIRAGWTAEQTDLGFVEPNRYTHPDIICHRQAVPGKGHIRVAAGSVITLQWTDWPESHKGPVFDHLAACDGPCENVNKNNLRFFKIAGAGLVTAPNTFAGDILMANNDQWSIRIPDNIAPGNYVLRHEILALHGASSPNGAQSYPQCINLEITGSGTSRPAGTAGTSLLSANEAGVLYNVWSPASSYPVPGGPIVQGGTSMIPQSVVRPTATGTVTPLGGGGTPPSPTTQGPGPSPPPPPPTTIRISTTQAPTTGGAAVWAQCGGQGWTGATTCVSGATCTALNPHYSQCIPR</sequence>
<dbReference type="InterPro" id="IPR000254">
    <property type="entry name" value="CBD"/>
</dbReference>
<evidence type="ECO:0000256" key="3">
    <source>
        <dbReference type="ARBA" id="ARBA00022525"/>
    </source>
</evidence>
<organism evidence="19 20">
    <name type="scientific">Plectosphaerella plurivora</name>
    <dbReference type="NCBI Taxonomy" id="936078"/>
    <lineage>
        <taxon>Eukaryota</taxon>
        <taxon>Fungi</taxon>
        <taxon>Dikarya</taxon>
        <taxon>Ascomycota</taxon>
        <taxon>Pezizomycotina</taxon>
        <taxon>Sordariomycetes</taxon>
        <taxon>Hypocreomycetidae</taxon>
        <taxon>Glomerellales</taxon>
        <taxon>Plectosphaerellaceae</taxon>
        <taxon>Plectosphaerella</taxon>
    </lineage>
</organism>
<evidence type="ECO:0000256" key="9">
    <source>
        <dbReference type="ARBA" id="ARBA00023033"/>
    </source>
</evidence>
<gene>
    <name evidence="19" type="ORF">F5X68DRAFT_250765</name>
</gene>
<keyword evidence="9" id="KW-0503">Monooxygenase</keyword>
<feature type="chain" id="PRO_5040414162" description="lytic cellulose monooxygenase (C4-dehydrogenating)" evidence="17">
    <location>
        <begin position="22"/>
        <end position="344"/>
    </location>
</feature>
<keyword evidence="12" id="KW-0624">Polysaccharide degradation</keyword>
<evidence type="ECO:0000256" key="17">
    <source>
        <dbReference type="SAM" id="SignalP"/>
    </source>
</evidence>